<feature type="region of interest" description="Disordered" evidence="1">
    <location>
        <begin position="74"/>
        <end position="137"/>
    </location>
</feature>
<evidence type="ECO:0000256" key="1">
    <source>
        <dbReference type="SAM" id="MobiDB-lite"/>
    </source>
</evidence>
<proteinExistence type="predicted"/>
<organism evidence="2 3">
    <name type="scientific">Candidatus Gemmiger excrementigallinarum</name>
    <dbReference type="NCBI Taxonomy" id="2838609"/>
    <lineage>
        <taxon>Bacteria</taxon>
        <taxon>Bacillati</taxon>
        <taxon>Bacillota</taxon>
        <taxon>Clostridia</taxon>
        <taxon>Eubacteriales</taxon>
        <taxon>Gemmiger</taxon>
    </lineage>
</organism>
<dbReference type="EMBL" id="DXBP01000003">
    <property type="protein sequence ID" value="HIZ41063.1"/>
    <property type="molecule type" value="Genomic_DNA"/>
</dbReference>
<comment type="caution">
    <text evidence="2">The sequence shown here is derived from an EMBL/GenBank/DDBJ whole genome shotgun (WGS) entry which is preliminary data.</text>
</comment>
<reference evidence="2" key="1">
    <citation type="journal article" date="2021" name="PeerJ">
        <title>Extensive microbial diversity within the chicken gut microbiome revealed by metagenomics and culture.</title>
        <authorList>
            <person name="Gilroy R."/>
            <person name="Ravi A."/>
            <person name="Getino M."/>
            <person name="Pursley I."/>
            <person name="Horton D.L."/>
            <person name="Alikhan N.F."/>
            <person name="Baker D."/>
            <person name="Gharbi K."/>
            <person name="Hall N."/>
            <person name="Watson M."/>
            <person name="Adriaenssens E.M."/>
            <person name="Foster-Nyarko E."/>
            <person name="Jarju S."/>
            <person name="Secka A."/>
            <person name="Antonio M."/>
            <person name="Oren A."/>
            <person name="Chaudhuri R.R."/>
            <person name="La Ragione R."/>
            <person name="Hildebrand F."/>
            <person name="Pallen M.J."/>
        </authorList>
    </citation>
    <scope>NUCLEOTIDE SEQUENCE</scope>
    <source>
        <strain evidence="2">ChiSxjej1B13-11774</strain>
    </source>
</reference>
<name>A0A9D2J954_9FIRM</name>
<gene>
    <name evidence="2" type="ORF">H9811_00710</name>
</gene>
<dbReference type="AlphaFoldDB" id="A0A9D2J954"/>
<protein>
    <submittedName>
        <fullName evidence="2">Uncharacterized protein</fullName>
    </submittedName>
</protein>
<dbReference type="Proteomes" id="UP000824048">
    <property type="component" value="Unassembled WGS sequence"/>
</dbReference>
<evidence type="ECO:0000313" key="2">
    <source>
        <dbReference type="EMBL" id="HIZ41063.1"/>
    </source>
</evidence>
<sequence>MPVLLAILKVLAVLLLAVGVLVLTALLLPMGLAIEYRTGCFRVSAVYGPLRRTVWSHRMNPRTDNIASFFQNKEKKEKAVSEEPQPPKSSAHPQPDKASVTDKPQQQGKAEPPPINTMPVPEKTAEEEEAELPSGAKGRIERALSLLEEDPKKLGNCLLGHMRWLHQHSIFKISVRHVNIFWTVTCEDAAATAVAYGAEMAAFNTALALVQQTVRLQSDCLWLEPDFTGSRRGERRISCTISASAILMVHLLYRVWKDPLLQPVANPEPQNV</sequence>
<reference evidence="2" key="2">
    <citation type="submission" date="2021-04" db="EMBL/GenBank/DDBJ databases">
        <authorList>
            <person name="Gilroy R."/>
        </authorList>
    </citation>
    <scope>NUCLEOTIDE SEQUENCE</scope>
    <source>
        <strain evidence="2">ChiSxjej1B13-11774</strain>
    </source>
</reference>
<accession>A0A9D2J954</accession>
<evidence type="ECO:0000313" key="3">
    <source>
        <dbReference type="Proteomes" id="UP000824048"/>
    </source>
</evidence>